<dbReference type="PRINTS" id="PR00377">
    <property type="entry name" value="IMPHPHTASES"/>
</dbReference>
<dbReference type="Pfam" id="PF00459">
    <property type="entry name" value="Inositol_P"/>
    <property type="match status" value="1"/>
</dbReference>
<feature type="binding site" evidence="7">
    <location>
        <position position="209"/>
    </location>
    <ligand>
        <name>Mg(2+)</name>
        <dbReference type="ChEBI" id="CHEBI:18420"/>
        <label>1</label>
        <note>catalytic</note>
    </ligand>
</feature>
<dbReference type="PROSITE" id="PS00630">
    <property type="entry name" value="IMP_2"/>
    <property type="match status" value="1"/>
</dbReference>
<evidence type="ECO:0000256" key="3">
    <source>
        <dbReference type="ARBA" id="ARBA00009759"/>
    </source>
</evidence>
<evidence type="ECO:0000256" key="2">
    <source>
        <dbReference type="ARBA" id="ARBA00001946"/>
    </source>
</evidence>
<dbReference type="GO" id="GO:0006020">
    <property type="term" value="P:inositol metabolic process"/>
    <property type="evidence" value="ECO:0007669"/>
    <property type="project" value="TreeGrafter"/>
</dbReference>
<dbReference type="PROSITE" id="PS00629">
    <property type="entry name" value="IMP_1"/>
    <property type="match status" value="1"/>
</dbReference>
<dbReference type="PANTHER" id="PTHR20854">
    <property type="entry name" value="INOSITOL MONOPHOSPHATASE"/>
    <property type="match status" value="1"/>
</dbReference>
<dbReference type="Gene3D" id="3.40.190.80">
    <property type="match status" value="1"/>
</dbReference>
<evidence type="ECO:0000256" key="4">
    <source>
        <dbReference type="ARBA" id="ARBA00022723"/>
    </source>
</evidence>
<dbReference type="EMBL" id="AP011777">
    <property type="protein sequence ID" value="BAL57486.1"/>
    <property type="molecule type" value="Genomic_DNA"/>
</dbReference>
<evidence type="ECO:0000256" key="5">
    <source>
        <dbReference type="ARBA" id="ARBA00022801"/>
    </source>
</evidence>
<keyword evidence="4 7" id="KW-0479">Metal-binding</keyword>
<dbReference type="InterPro" id="IPR020550">
    <property type="entry name" value="Inositol_monophosphatase_CS"/>
</dbReference>
<proteinExistence type="inferred from homology"/>
<feature type="binding site" evidence="7">
    <location>
        <position position="66"/>
    </location>
    <ligand>
        <name>Mg(2+)</name>
        <dbReference type="ChEBI" id="CHEBI:18420"/>
        <label>1</label>
        <note>catalytic</note>
    </ligand>
</feature>
<dbReference type="InterPro" id="IPR022337">
    <property type="entry name" value="Inositol_monophosphatase_SuhB"/>
</dbReference>
<comment type="similarity">
    <text evidence="3 8">Belongs to the inositol monophosphatase superfamily.</text>
</comment>
<dbReference type="Gene3D" id="3.30.540.10">
    <property type="entry name" value="Fructose-1,6-Bisphosphatase, subunit A, domain 1"/>
    <property type="match status" value="1"/>
</dbReference>
<evidence type="ECO:0000256" key="7">
    <source>
        <dbReference type="PIRSR" id="PIRSR600760-2"/>
    </source>
</evidence>
<evidence type="ECO:0000256" key="1">
    <source>
        <dbReference type="ARBA" id="ARBA00001033"/>
    </source>
</evidence>
<comment type="catalytic activity">
    <reaction evidence="1 8">
        <text>a myo-inositol phosphate + H2O = myo-inositol + phosphate</text>
        <dbReference type="Rhea" id="RHEA:24056"/>
        <dbReference type="ChEBI" id="CHEBI:15377"/>
        <dbReference type="ChEBI" id="CHEBI:17268"/>
        <dbReference type="ChEBI" id="CHEBI:43474"/>
        <dbReference type="ChEBI" id="CHEBI:84139"/>
        <dbReference type="EC" id="3.1.3.25"/>
    </reaction>
</comment>
<feature type="binding site" evidence="7">
    <location>
        <position position="84"/>
    </location>
    <ligand>
        <name>Mg(2+)</name>
        <dbReference type="ChEBI" id="CHEBI:18420"/>
        <label>1</label>
        <note>catalytic</note>
    </ligand>
</feature>
<reference evidence="9" key="1">
    <citation type="journal article" date="2005" name="Environ. Microbiol.">
        <title>Genetic and functional properties of uncultivated thermophilic crenarchaeotes from a subsurface gold mine as revealed by analysis of genome fragments.</title>
        <authorList>
            <person name="Nunoura T."/>
            <person name="Hirayama H."/>
            <person name="Takami H."/>
            <person name="Oida H."/>
            <person name="Nishi S."/>
            <person name="Shimamura S."/>
            <person name="Suzuki Y."/>
            <person name="Inagaki F."/>
            <person name="Takai K."/>
            <person name="Nealson K.H."/>
            <person name="Horikoshi K."/>
        </authorList>
    </citation>
    <scope>NUCLEOTIDE SEQUENCE</scope>
</reference>
<feature type="binding site" evidence="7">
    <location>
        <position position="83"/>
    </location>
    <ligand>
        <name>Mg(2+)</name>
        <dbReference type="ChEBI" id="CHEBI:18420"/>
        <label>1</label>
        <note>catalytic</note>
    </ligand>
</feature>
<protein>
    <recommendedName>
        <fullName evidence="8">Inositol-1-monophosphatase</fullName>
        <ecNumber evidence="8">3.1.3.25</ecNumber>
    </recommendedName>
</protein>
<dbReference type="InterPro" id="IPR033942">
    <property type="entry name" value="IMPase"/>
</dbReference>
<dbReference type="GO" id="GO:0046854">
    <property type="term" value="P:phosphatidylinositol phosphate biosynthetic process"/>
    <property type="evidence" value="ECO:0007669"/>
    <property type="project" value="InterPro"/>
</dbReference>
<dbReference type="PANTHER" id="PTHR20854:SF4">
    <property type="entry name" value="INOSITOL-1-MONOPHOSPHATASE-RELATED"/>
    <property type="match status" value="1"/>
</dbReference>
<comment type="cofactor">
    <cofactor evidence="2 7 8">
        <name>Mg(2+)</name>
        <dbReference type="ChEBI" id="CHEBI:18420"/>
    </cofactor>
</comment>
<evidence type="ECO:0000256" key="8">
    <source>
        <dbReference type="RuleBase" id="RU364068"/>
    </source>
</evidence>
<dbReference type="GO" id="GO:0007165">
    <property type="term" value="P:signal transduction"/>
    <property type="evidence" value="ECO:0007669"/>
    <property type="project" value="TreeGrafter"/>
</dbReference>
<dbReference type="SUPFAM" id="SSF56655">
    <property type="entry name" value="Carbohydrate phosphatase"/>
    <property type="match status" value="1"/>
</dbReference>
<keyword evidence="5 8" id="KW-0378">Hydrolase</keyword>
<dbReference type="FunFam" id="3.40.190.80:FF:000020">
    <property type="entry name" value="Fructose-1,6-bisphosphatase/inositol-1-monophosphatase"/>
    <property type="match status" value="1"/>
</dbReference>
<evidence type="ECO:0000256" key="6">
    <source>
        <dbReference type="ARBA" id="ARBA00022842"/>
    </source>
</evidence>
<dbReference type="EC" id="3.1.3.25" evidence="8"/>
<dbReference type="FunFam" id="3.30.540.10:FF:000003">
    <property type="entry name" value="Inositol-1-monophosphatase"/>
    <property type="match status" value="1"/>
</dbReference>
<dbReference type="GO" id="GO:0046872">
    <property type="term" value="F:metal ion binding"/>
    <property type="evidence" value="ECO:0007669"/>
    <property type="project" value="UniProtKB-KW"/>
</dbReference>
<dbReference type="CDD" id="cd01639">
    <property type="entry name" value="IMPase"/>
    <property type="match status" value="1"/>
</dbReference>
<gene>
    <name evidence="9" type="ORF">HGMM_F51C01C06</name>
</gene>
<keyword evidence="6 7" id="KW-0460">Magnesium</keyword>
<name>H5SMV0_9CHLR</name>
<dbReference type="AlphaFoldDB" id="H5SMV0"/>
<dbReference type="PRINTS" id="PR01959">
    <property type="entry name" value="SBIMPHPHTASE"/>
</dbReference>
<evidence type="ECO:0000313" key="9">
    <source>
        <dbReference type="EMBL" id="BAL57486.1"/>
    </source>
</evidence>
<sequence length="273" mass="30122">MKQPTLSDLQELVLQAGEILRQGYEQEHQVEHKGVIDLVTEVDRASEQFLLSSIRQRFPEHAILAEESGGTQDGEHQWYIDPLDGTVNYAHGVPIFCVSLAYAFRGEVAMAAIYDPMRQELFTAERGKGAWLNGHPIQVSPARELAESLLVTGFPYDAWHARRNNFDYFIKFARRTQGVRRLGSAALDLCYVAAGRFDGFWEFSLKPWDVAAGALIAAEAGAIVTNAEGGADYFSPPQSILAATPGIYPAMLEILRSDPSDLSSSYATSGTEY</sequence>
<dbReference type="GO" id="GO:0008934">
    <property type="term" value="F:inositol monophosphate 1-phosphatase activity"/>
    <property type="evidence" value="ECO:0007669"/>
    <property type="project" value="InterPro"/>
</dbReference>
<accession>H5SMV0</accession>
<dbReference type="InterPro" id="IPR000760">
    <property type="entry name" value="Inositol_monophosphatase-like"/>
</dbReference>
<organism evidence="9">
    <name type="scientific">uncultured Chloroflexota bacterium</name>
    <dbReference type="NCBI Taxonomy" id="166587"/>
    <lineage>
        <taxon>Bacteria</taxon>
        <taxon>Bacillati</taxon>
        <taxon>Chloroflexota</taxon>
        <taxon>environmental samples</taxon>
    </lineage>
</organism>
<feature type="binding site" evidence="7">
    <location>
        <position position="81"/>
    </location>
    <ligand>
        <name>Mg(2+)</name>
        <dbReference type="ChEBI" id="CHEBI:18420"/>
        <label>1</label>
        <note>catalytic</note>
    </ligand>
</feature>
<dbReference type="InterPro" id="IPR020583">
    <property type="entry name" value="Inositol_monoP_metal-BS"/>
</dbReference>
<reference evidence="9" key="2">
    <citation type="journal article" date="2012" name="PLoS ONE">
        <title>A Deeply Branching Thermophilic Bacterium with an Ancient Acetyl-CoA Pathway Dominates a Subsurface Ecosystem.</title>
        <authorList>
            <person name="Takami H."/>
            <person name="Noguchi H."/>
            <person name="Takaki Y."/>
            <person name="Uchiyama I."/>
            <person name="Toyoda A."/>
            <person name="Nishi S."/>
            <person name="Chee G.-J."/>
            <person name="Arai W."/>
            <person name="Nunoura T."/>
            <person name="Itoh T."/>
            <person name="Hattori M."/>
            <person name="Takai K."/>
        </authorList>
    </citation>
    <scope>NUCLEOTIDE SEQUENCE</scope>
</reference>